<dbReference type="EMBL" id="JBEUSY010000340">
    <property type="protein sequence ID" value="KAL1237537.1"/>
    <property type="molecule type" value="Genomic_DNA"/>
</dbReference>
<evidence type="ECO:0000313" key="2">
    <source>
        <dbReference type="Proteomes" id="UP001558632"/>
    </source>
</evidence>
<comment type="caution">
    <text evidence="1">The sequence shown here is derived from an EMBL/GenBank/DDBJ whole genome shotgun (WGS) entry which is preliminary data.</text>
</comment>
<sequence>MSSLFDVRNSEAPTVRFSRTVIQKSFSISTALHIERCLDQAAEGDSCNLMERRLPSHSLKYDVLEG</sequence>
<protein>
    <submittedName>
        <fullName evidence="1">Malonyl-[acyl-carrier protein] O-methyltransferase</fullName>
    </submittedName>
</protein>
<gene>
    <name evidence="1" type="ORF">TSPI_00002</name>
</gene>
<dbReference type="Proteomes" id="UP001558632">
    <property type="component" value="Unassembled WGS sequence"/>
</dbReference>
<proteinExistence type="predicted"/>
<evidence type="ECO:0000313" key="1">
    <source>
        <dbReference type="EMBL" id="KAL1237537.1"/>
    </source>
</evidence>
<accession>A0ABR3KJ47</accession>
<keyword evidence="2" id="KW-1185">Reference proteome</keyword>
<reference evidence="1 2" key="1">
    <citation type="submission" date="2024-07" db="EMBL/GenBank/DDBJ databases">
        <title>Enhanced genomic and transcriptomic resources for Trichinella pseudospiralis and T. spiralis underpin the discovery of pronounced molecular differences between stages and species.</title>
        <authorList>
            <person name="Pasi K.K."/>
            <person name="La Rosa G."/>
            <person name="Gomez-Morales M.A."/>
            <person name="Tosini F."/>
            <person name="Sumanam S."/>
            <person name="Young N.D."/>
            <person name="Chang B.C."/>
            <person name="Robin G.B."/>
        </authorList>
    </citation>
    <scope>NUCLEOTIDE SEQUENCE [LARGE SCALE GENOMIC DNA]</scope>
    <source>
        <strain evidence="1">ISS534</strain>
    </source>
</reference>
<name>A0ABR3KJ47_TRISP</name>
<organism evidence="1 2">
    <name type="scientific">Trichinella spiralis</name>
    <name type="common">Trichina worm</name>
    <dbReference type="NCBI Taxonomy" id="6334"/>
    <lineage>
        <taxon>Eukaryota</taxon>
        <taxon>Metazoa</taxon>
        <taxon>Ecdysozoa</taxon>
        <taxon>Nematoda</taxon>
        <taxon>Enoplea</taxon>
        <taxon>Dorylaimia</taxon>
        <taxon>Trichinellida</taxon>
        <taxon>Trichinellidae</taxon>
        <taxon>Trichinella</taxon>
    </lineage>
</organism>